<feature type="domain" description="Histidine kinase/HSP90-like ATPase" evidence="2">
    <location>
        <begin position="502"/>
        <end position="603"/>
    </location>
</feature>
<dbReference type="InterPro" id="IPR036890">
    <property type="entry name" value="HATPase_C_sf"/>
</dbReference>
<feature type="domain" description="Signal transduction histidine kinase internal region" evidence="3">
    <location>
        <begin position="406"/>
        <end position="477"/>
    </location>
</feature>
<dbReference type="PANTHER" id="PTHR34220">
    <property type="entry name" value="SENSOR HISTIDINE KINASE YPDA"/>
    <property type="match status" value="1"/>
</dbReference>
<dbReference type="GO" id="GO:0016020">
    <property type="term" value="C:membrane"/>
    <property type="evidence" value="ECO:0007669"/>
    <property type="project" value="InterPro"/>
</dbReference>
<evidence type="ECO:0000313" key="4">
    <source>
        <dbReference type="EMBL" id="NRT86423.1"/>
    </source>
</evidence>
<dbReference type="InterPro" id="IPR003594">
    <property type="entry name" value="HATPase_dom"/>
</dbReference>
<dbReference type="SUPFAM" id="SSF55874">
    <property type="entry name" value="ATPase domain of HSP90 chaperone/DNA topoisomerase II/histidine kinase"/>
    <property type="match status" value="1"/>
</dbReference>
<keyword evidence="1" id="KW-0812">Transmembrane</keyword>
<organism evidence="4 5">
    <name type="scientific">Clostridium beijerinckii</name>
    <name type="common">Clostridium MP</name>
    <dbReference type="NCBI Taxonomy" id="1520"/>
    <lineage>
        <taxon>Bacteria</taxon>
        <taxon>Bacillati</taxon>
        <taxon>Bacillota</taxon>
        <taxon>Clostridia</taxon>
        <taxon>Eubacteriales</taxon>
        <taxon>Clostridiaceae</taxon>
        <taxon>Clostridium</taxon>
    </lineage>
</organism>
<feature type="transmembrane region" description="Helical" evidence="1">
    <location>
        <begin position="307"/>
        <end position="329"/>
    </location>
</feature>
<name>A0AAX0AWF0_CLOBE</name>
<dbReference type="GO" id="GO:0000155">
    <property type="term" value="F:phosphorelay sensor kinase activity"/>
    <property type="evidence" value="ECO:0007669"/>
    <property type="project" value="InterPro"/>
</dbReference>
<dbReference type="Gene3D" id="3.30.450.20">
    <property type="entry name" value="PAS domain"/>
    <property type="match status" value="1"/>
</dbReference>
<gene>
    <name evidence="4" type="ORF">B0H41_000102</name>
</gene>
<dbReference type="Pfam" id="PF06580">
    <property type="entry name" value="His_kinase"/>
    <property type="match status" value="1"/>
</dbReference>
<comment type="caution">
    <text evidence="4">The sequence shown here is derived from an EMBL/GenBank/DDBJ whole genome shotgun (WGS) entry which is preliminary data.</text>
</comment>
<reference evidence="4" key="2">
    <citation type="journal article" date="2022" name="Nat. Biotechnol.">
        <title>Carbon-negative production of acetone and isopropanol by gas fermentation at industrial pilot scale.</title>
        <authorList>
            <person name="Liew F.E."/>
            <person name="Nogle R."/>
            <person name="Abdalla T."/>
            <person name="Rasor B.J."/>
            <person name="Canter C."/>
            <person name="Jensen R.O."/>
            <person name="Wang L."/>
            <person name="Strutz J."/>
            <person name="Chirania P."/>
            <person name="De Tissera S."/>
            <person name="Mueller A.P."/>
            <person name="Ruan Z."/>
            <person name="Gao A."/>
            <person name="Tran L."/>
            <person name="Engle N.L."/>
            <person name="Bromley J.C."/>
            <person name="Daniell J."/>
            <person name="Conrado R."/>
            <person name="Tschaplinski T.J."/>
            <person name="Giannone R.J."/>
            <person name="Hettich R.L."/>
            <person name="Karim A.S."/>
            <person name="Simpson S.D."/>
            <person name="Brown S.D."/>
            <person name="Leang C."/>
            <person name="Jewett M.C."/>
            <person name="Kopke M."/>
        </authorList>
    </citation>
    <scope>NUCLEOTIDE SEQUENCE</scope>
    <source>
        <strain evidence="4">DJ080</strain>
    </source>
</reference>
<dbReference type="PANTHER" id="PTHR34220:SF7">
    <property type="entry name" value="SENSOR HISTIDINE KINASE YPDA"/>
    <property type="match status" value="1"/>
</dbReference>
<protein>
    <submittedName>
        <fullName evidence="4">Two-component system sensor histidine kinase YesM</fullName>
        <ecNumber evidence="4">2.7.13.3</ecNumber>
    </submittedName>
</protein>
<evidence type="ECO:0000256" key="1">
    <source>
        <dbReference type="SAM" id="Phobius"/>
    </source>
</evidence>
<reference evidence="4" key="1">
    <citation type="submission" date="2020-05" db="EMBL/GenBank/DDBJ databases">
        <authorList>
            <person name="Brown S."/>
            <person name="Huntemann M."/>
            <person name="Clum A."/>
            <person name="Spunde A."/>
            <person name="Palaniappan K."/>
            <person name="Ritter S."/>
            <person name="Mikhailova N."/>
            <person name="Chen I.-M."/>
            <person name="Stamatis D."/>
            <person name="Reddy T."/>
            <person name="O'Malley R."/>
            <person name="Daum C."/>
            <person name="Shapiro N."/>
            <person name="Ivanova N."/>
            <person name="Kyrpides N."/>
            <person name="Woyke T."/>
        </authorList>
    </citation>
    <scope>NUCLEOTIDE SEQUENCE</scope>
    <source>
        <strain evidence="4">DJ080</strain>
    </source>
</reference>
<accession>A0AAX0AWF0</accession>
<keyword evidence="4" id="KW-0808">Transferase</keyword>
<dbReference type="Pfam" id="PF02518">
    <property type="entry name" value="HATPase_c"/>
    <property type="match status" value="1"/>
</dbReference>
<dbReference type="InterPro" id="IPR010559">
    <property type="entry name" value="Sig_transdc_His_kin_internal"/>
</dbReference>
<dbReference type="InterPro" id="IPR050640">
    <property type="entry name" value="Bact_2-comp_sensor_kinase"/>
</dbReference>
<keyword evidence="1" id="KW-0472">Membrane</keyword>
<proteinExistence type="predicted"/>
<sequence length="607" mass="69454">MMIIIYKLKSVNKFIKKYLSNFQNKIIVCFILCTTIPLLAIGLISYHTSVKIARDKIINSNLLINNQLKVDINNRMMQIEHVADSIQFYLYSLNNTPVFPLSNYLNTFNNTSNNIDVLKNNFNIFYINAFVDPSLIISNNKLNFNNLKAIEKYGVSENELINLGISPKWVFRSKQVFPYMISNTNLGVDSIFCYRSVKYNKNDSLLYAYFVSIKSDEFSDILKNSTVDNSISNYIIDDDGVVVAHSDKSKVGSTLDNEKLSIIKQNDLHNGLSSYKDSEILSSKIVNKWYIVTDIPQKYILYNTFPLIKLIFFSILLLTPVFIFIAISLGKELTKRLNKLSTIIKSAKLNNNSIQIDNLNELIDPNSVHCDDIDYIALIFQDMINTINDNFNTILDLSIKKEKLNYDLLQTQINPHFLYNILDSIHICNSIGKFDIANQIIIDLSKFYRYVLRTSENLITIKEELEISKLYLSMESICKDGNIAWNFYLDEGIENFLIPKLTLQPLIENCIKHGIGQGKNKISIDISIVYYENYILITIKDNGIGINPDKLIDIQSILKNNGVDNKYLGLSNVNARLASSKISKEYIKITSDLNSGTNIQMILNQII</sequence>
<dbReference type="Gene3D" id="3.30.565.10">
    <property type="entry name" value="Histidine kinase-like ATPase, C-terminal domain"/>
    <property type="match status" value="1"/>
</dbReference>
<keyword evidence="1" id="KW-1133">Transmembrane helix</keyword>
<dbReference type="Proteomes" id="UP001193748">
    <property type="component" value="Unassembled WGS sequence"/>
</dbReference>
<evidence type="ECO:0000259" key="3">
    <source>
        <dbReference type="Pfam" id="PF06580"/>
    </source>
</evidence>
<evidence type="ECO:0000259" key="2">
    <source>
        <dbReference type="Pfam" id="PF02518"/>
    </source>
</evidence>
<keyword evidence="4" id="KW-0418">Kinase</keyword>
<evidence type="ECO:0000313" key="5">
    <source>
        <dbReference type="Proteomes" id="UP001193748"/>
    </source>
</evidence>
<dbReference type="EC" id="2.7.13.3" evidence="4"/>
<feature type="transmembrane region" description="Helical" evidence="1">
    <location>
        <begin position="26"/>
        <end position="46"/>
    </location>
</feature>
<dbReference type="AlphaFoldDB" id="A0AAX0AWF0"/>
<dbReference type="EMBL" id="JABSWW010000001">
    <property type="protein sequence ID" value="NRT86423.1"/>
    <property type="molecule type" value="Genomic_DNA"/>
</dbReference>